<name>A0A8S1RNM0_9CILI</name>
<proteinExistence type="predicted"/>
<keyword evidence="2" id="KW-1185">Reference proteome</keyword>
<reference evidence="1" key="1">
    <citation type="submission" date="2021-01" db="EMBL/GenBank/DDBJ databases">
        <authorList>
            <consortium name="Genoscope - CEA"/>
            <person name="William W."/>
        </authorList>
    </citation>
    <scope>NUCLEOTIDE SEQUENCE</scope>
</reference>
<protein>
    <submittedName>
        <fullName evidence="1">Uncharacterized protein</fullName>
    </submittedName>
</protein>
<dbReference type="EMBL" id="CAJJDN010000204">
    <property type="protein sequence ID" value="CAD8129017.1"/>
    <property type="molecule type" value="Genomic_DNA"/>
</dbReference>
<accession>A0A8S1RNM0</accession>
<comment type="caution">
    <text evidence="1">The sequence shown here is derived from an EMBL/GenBank/DDBJ whole genome shotgun (WGS) entry which is preliminary data.</text>
</comment>
<evidence type="ECO:0000313" key="2">
    <source>
        <dbReference type="Proteomes" id="UP000692954"/>
    </source>
</evidence>
<evidence type="ECO:0000313" key="1">
    <source>
        <dbReference type="EMBL" id="CAD8129017.1"/>
    </source>
</evidence>
<dbReference type="Proteomes" id="UP000692954">
    <property type="component" value="Unassembled WGS sequence"/>
</dbReference>
<organism evidence="1 2">
    <name type="scientific">Paramecium sonneborni</name>
    <dbReference type="NCBI Taxonomy" id="65129"/>
    <lineage>
        <taxon>Eukaryota</taxon>
        <taxon>Sar</taxon>
        <taxon>Alveolata</taxon>
        <taxon>Ciliophora</taxon>
        <taxon>Intramacronucleata</taxon>
        <taxon>Oligohymenophorea</taxon>
        <taxon>Peniculida</taxon>
        <taxon>Parameciidae</taxon>
        <taxon>Paramecium</taxon>
    </lineage>
</organism>
<dbReference type="AlphaFoldDB" id="A0A8S1RNM0"/>
<sequence length="63" mass="7609">MNMVEKNANQIVIGGMFDDQKPQIWIINMRNLEKQRTLLFRYLQVFHNHIQFDNIVNQNAFMV</sequence>
<gene>
    <name evidence="1" type="ORF">PSON_ATCC_30995.1.T2040009</name>
</gene>